<feature type="signal peptide" evidence="1">
    <location>
        <begin position="1"/>
        <end position="28"/>
    </location>
</feature>
<dbReference type="InterPro" id="IPR021268">
    <property type="entry name" value="DUF2845"/>
</dbReference>
<organism evidence="2 3">
    <name type="scientific">Marinobacter xestospongiae</name>
    <dbReference type="NCBI Taxonomy" id="994319"/>
    <lineage>
        <taxon>Bacteria</taxon>
        <taxon>Pseudomonadati</taxon>
        <taxon>Pseudomonadota</taxon>
        <taxon>Gammaproteobacteria</taxon>
        <taxon>Pseudomonadales</taxon>
        <taxon>Marinobacteraceae</taxon>
        <taxon>Marinobacter</taxon>
    </lineage>
</organism>
<keyword evidence="1" id="KW-0732">Signal</keyword>
<evidence type="ECO:0000256" key="1">
    <source>
        <dbReference type="SAM" id="SignalP"/>
    </source>
</evidence>
<dbReference type="RefSeq" id="WP_316975267.1">
    <property type="nucleotide sequence ID" value="NZ_JAWIIJ010000022.1"/>
</dbReference>
<keyword evidence="3" id="KW-1185">Reference proteome</keyword>
<feature type="chain" id="PRO_5046944235" evidence="1">
    <location>
        <begin position="29"/>
        <end position="195"/>
    </location>
</feature>
<evidence type="ECO:0000313" key="2">
    <source>
        <dbReference type="EMBL" id="MDV2080936.1"/>
    </source>
</evidence>
<evidence type="ECO:0000313" key="3">
    <source>
        <dbReference type="Proteomes" id="UP001269819"/>
    </source>
</evidence>
<dbReference type="EMBL" id="JAWIIJ010000022">
    <property type="protein sequence ID" value="MDV2080936.1"/>
    <property type="molecule type" value="Genomic_DNA"/>
</dbReference>
<accession>A0ABU3W318</accession>
<dbReference type="Pfam" id="PF11006">
    <property type="entry name" value="DUF2845"/>
    <property type="match status" value="2"/>
</dbReference>
<reference evidence="2 3" key="1">
    <citation type="submission" date="2023-10" db="EMBL/GenBank/DDBJ databases">
        <title>Characteristics and mechanism of a salt-tolerant marine origin heterotrophic nitrifying- aerobic denitrifying bacteria Marinobacter xestospongiae HN1.</title>
        <authorList>
            <person name="Qi R."/>
        </authorList>
    </citation>
    <scope>NUCLEOTIDE SEQUENCE [LARGE SCALE GENOMIC DNA]</scope>
    <source>
        <strain evidence="2 3">HN1</strain>
    </source>
</reference>
<sequence>MMTTRPALKKWITWVLTCLLMGPAMTHAAIRCGTSLVDLGDWPVEVRDRCGEPDYVAVYPTRAVPGLGVTQTVEHWYYNPGPQRLIRRLEFRNGSLQRVKTLGYGFYPDPRARCDSRVLREGLSEFELVSRCGEPVSERLFWQPFDLSSLADPVPGISIMPVKEWLYGFGKHRFRRIVILRDGLVVEVRTGNKPR</sequence>
<dbReference type="Proteomes" id="UP001269819">
    <property type="component" value="Unassembled WGS sequence"/>
</dbReference>
<proteinExistence type="predicted"/>
<protein>
    <submittedName>
        <fullName evidence="2">DUF2845 domain-containing protein</fullName>
    </submittedName>
</protein>
<name>A0ABU3W318_9GAMM</name>
<comment type="caution">
    <text evidence="2">The sequence shown here is derived from an EMBL/GenBank/DDBJ whole genome shotgun (WGS) entry which is preliminary data.</text>
</comment>
<gene>
    <name evidence="2" type="ORF">RYS15_19785</name>
</gene>